<dbReference type="PANTHER" id="PTHR43433">
    <property type="entry name" value="HYDROLASE, ALPHA/BETA FOLD FAMILY PROTEIN"/>
    <property type="match status" value="1"/>
</dbReference>
<keyword evidence="3" id="KW-1185">Reference proteome</keyword>
<proteinExistence type="predicted"/>
<protein>
    <submittedName>
        <fullName evidence="2">Alpha/beta hydrolase</fullName>
    </submittedName>
</protein>
<dbReference type="InterPro" id="IPR029058">
    <property type="entry name" value="AB_hydrolase_fold"/>
</dbReference>
<organism evidence="2 3">
    <name type="scientific">Planotetraspora mira</name>
    <dbReference type="NCBI Taxonomy" id="58121"/>
    <lineage>
        <taxon>Bacteria</taxon>
        <taxon>Bacillati</taxon>
        <taxon>Actinomycetota</taxon>
        <taxon>Actinomycetes</taxon>
        <taxon>Streptosporangiales</taxon>
        <taxon>Streptosporangiaceae</taxon>
        <taxon>Planotetraspora</taxon>
    </lineage>
</organism>
<gene>
    <name evidence="2" type="ORF">Pmi06nite_16130</name>
</gene>
<dbReference type="AlphaFoldDB" id="A0A8J3TLV3"/>
<evidence type="ECO:0000313" key="3">
    <source>
        <dbReference type="Proteomes" id="UP000650628"/>
    </source>
</evidence>
<dbReference type="SUPFAM" id="SSF53474">
    <property type="entry name" value="alpha/beta-Hydrolases"/>
    <property type="match status" value="1"/>
</dbReference>
<dbReference type="EMBL" id="BOOO01000008">
    <property type="protein sequence ID" value="GII28171.1"/>
    <property type="molecule type" value="Genomic_DNA"/>
</dbReference>
<dbReference type="GO" id="GO:0016787">
    <property type="term" value="F:hydrolase activity"/>
    <property type="evidence" value="ECO:0007669"/>
    <property type="project" value="UniProtKB-KW"/>
</dbReference>
<feature type="domain" description="AB hydrolase-1" evidence="1">
    <location>
        <begin position="25"/>
        <end position="241"/>
    </location>
</feature>
<dbReference type="InterPro" id="IPR050471">
    <property type="entry name" value="AB_hydrolase"/>
</dbReference>
<evidence type="ECO:0000259" key="1">
    <source>
        <dbReference type="Pfam" id="PF12697"/>
    </source>
</evidence>
<dbReference type="Pfam" id="PF12697">
    <property type="entry name" value="Abhydrolase_6"/>
    <property type="match status" value="1"/>
</dbReference>
<dbReference type="Gene3D" id="3.40.50.1820">
    <property type="entry name" value="alpha/beta hydrolase"/>
    <property type="match status" value="1"/>
</dbReference>
<dbReference type="RefSeq" id="WP_203952237.1">
    <property type="nucleotide sequence ID" value="NZ_BOOO01000008.1"/>
</dbReference>
<evidence type="ECO:0000313" key="2">
    <source>
        <dbReference type="EMBL" id="GII28171.1"/>
    </source>
</evidence>
<accession>A0A8J3TLV3</accession>
<sequence>MNKVISADGTPIAFDRLGHGPALILIGGGPTDRSANATLADLLSEHFTVYNYDRRGRGDSGDTTPYAVDREYEDIQALITEAGGSALVYGTSGGGIIALEAAARGLSITGLAVWEPPYILPGSRPAVPADYADRLARLLDEDRRGDMLDLFFIAAVGIPEEFVAPMRAMPGRSAMEAIAHTLVYDAAITGDFSLPADRIATVTVPTVVIDGGTTPWLTVAAEAVAATLPGARRHTLDGQPHNVDPTAIAPALTAFFTG</sequence>
<name>A0A8J3TLV3_9ACTN</name>
<dbReference type="PANTHER" id="PTHR43433:SF5">
    <property type="entry name" value="AB HYDROLASE-1 DOMAIN-CONTAINING PROTEIN"/>
    <property type="match status" value="1"/>
</dbReference>
<dbReference type="Proteomes" id="UP000650628">
    <property type="component" value="Unassembled WGS sequence"/>
</dbReference>
<keyword evidence="2" id="KW-0378">Hydrolase</keyword>
<dbReference type="InterPro" id="IPR000073">
    <property type="entry name" value="AB_hydrolase_1"/>
</dbReference>
<comment type="caution">
    <text evidence="2">The sequence shown here is derived from an EMBL/GenBank/DDBJ whole genome shotgun (WGS) entry which is preliminary data.</text>
</comment>
<reference evidence="2 3" key="1">
    <citation type="submission" date="2021-01" db="EMBL/GenBank/DDBJ databases">
        <title>Whole genome shotgun sequence of Planotetraspora mira NBRC 15435.</title>
        <authorList>
            <person name="Komaki H."/>
            <person name="Tamura T."/>
        </authorList>
    </citation>
    <scope>NUCLEOTIDE SEQUENCE [LARGE SCALE GENOMIC DNA]</scope>
    <source>
        <strain evidence="2 3">NBRC 15435</strain>
    </source>
</reference>